<accession>A0A673LDW5</accession>
<dbReference type="Proteomes" id="UP000472270">
    <property type="component" value="Unassembled WGS sequence"/>
</dbReference>
<dbReference type="PROSITE" id="PS00626">
    <property type="entry name" value="RCC1_2"/>
    <property type="match status" value="1"/>
</dbReference>
<name>A0A673LDW5_9TELE</name>
<dbReference type="InterPro" id="IPR051625">
    <property type="entry name" value="Signaling_Regulatory_Domain"/>
</dbReference>
<proteinExistence type="predicted"/>
<evidence type="ECO:0000313" key="4">
    <source>
        <dbReference type="Proteomes" id="UP000472270"/>
    </source>
</evidence>
<reference evidence="3" key="2">
    <citation type="submission" date="2025-09" db="UniProtKB">
        <authorList>
            <consortium name="Ensembl"/>
        </authorList>
    </citation>
    <scope>IDENTIFICATION</scope>
</reference>
<feature type="repeat" description="RCC1" evidence="2">
    <location>
        <begin position="1"/>
        <end position="55"/>
    </location>
</feature>
<organism evidence="3 4">
    <name type="scientific">Sinocyclocheilus rhinocerous</name>
    <dbReference type="NCBI Taxonomy" id="307959"/>
    <lineage>
        <taxon>Eukaryota</taxon>
        <taxon>Metazoa</taxon>
        <taxon>Chordata</taxon>
        <taxon>Craniata</taxon>
        <taxon>Vertebrata</taxon>
        <taxon>Euteleostomi</taxon>
        <taxon>Actinopterygii</taxon>
        <taxon>Neopterygii</taxon>
        <taxon>Teleostei</taxon>
        <taxon>Ostariophysi</taxon>
        <taxon>Cypriniformes</taxon>
        <taxon>Cyprinidae</taxon>
        <taxon>Cyprininae</taxon>
        <taxon>Sinocyclocheilus</taxon>
    </lineage>
</organism>
<dbReference type="InterPro" id="IPR009091">
    <property type="entry name" value="RCC1/BLIP-II"/>
</dbReference>
<dbReference type="InterPro" id="IPR000408">
    <property type="entry name" value="Reg_chr_condens"/>
</dbReference>
<feature type="repeat" description="RCC1" evidence="2">
    <location>
        <begin position="56"/>
        <end position="83"/>
    </location>
</feature>
<keyword evidence="1" id="KW-0677">Repeat</keyword>
<dbReference type="AlphaFoldDB" id="A0A673LDW5"/>
<dbReference type="PANTHER" id="PTHR22872">
    <property type="entry name" value="BTK-BINDING PROTEIN-RELATED"/>
    <property type="match status" value="1"/>
</dbReference>
<dbReference type="PROSITE" id="PS50012">
    <property type="entry name" value="RCC1_3"/>
    <property type="match status" value="4"/>
</dbReference>
<feature type="repeat" description="RCC1" evidence="2">
    <location>
        <begin position="152"/>
        <end position="203"/>
    </location>
</feature>
<dbReference type="Ensembl" id="ENSSRHT00000079297.1">
    <property type="protein sequence ID" value="ENSSRHP00000077198.1"/>
    <property type="gene ID" value="ENSSRHG00000038276.1"/>
</dbReference>
<dbReference type="Gene3D" id="2.130.10.30">
    <property type="entry name" value="Regulator of chromosome condensation 1/beta-lactamase-inhibitor protein II"/>
    <property type="match status" value="2"/>
</dbReference>
<keyword evidence="4" id="KW-1185">Reference proteome</keyword>
<dbReference type="Pfam" id="PF00415">
    <property type="entry name" value="RCC1"/>
    <property type="match status" value="4"/>
</dbReference>
<dbReference type="PRINTS" id="PR00633">
    <property type="entry name" value="RCCNDNSATION"/>
</dbReference>
<dbReference type="PANTHER" id="PTHR22872:SF6">
    <property type="entry name" value="E3 UBIQUITIN-PROTEIN LIGASE HERC1-RELATED"/>
    <property type="match status" value="1"/>
</dbReference>
<dbReference type="SUPFAM" id="SSF50985">
    <property type="entry name" value="RCC1/BLIP-II"/>
    <property type="match status" value="1"/>
</dbReference>
<protein>
    <submittedName>
        <fullName evidence="3">Uncharacterized protein</fullName>
    </submittedName>
</protein>
<sequence length="203" mass="21550">GAVKACGKGSYGRLGLGDSNNQSMPKKLVLEPPRTMRKVSSSKGSDGHTLAVTAEGEVFSWGDGDYGKLGHGNSATQKYPKIIQGPLLGKVRVSRSACATTACFCGHRVFSWGDGDYGKLGHGNSESFHLNFISFFQLACGFKHSAAVTADGKLFTFGSGDSGRLGQRSTSNKMVPERVTALDGYHIGQVLLLCLNFHSNVCI</sequence>
<feature type="repeat" description="RCC1" evidence="2">
    <location>
        <begin position="107"/>
        <end position="151"/>
    </location>
</feature>
<evidence type="ECO:0000256" key="1">
    <source>
        <dbReference type="ARBA" id="ARBA00022737"/>
    </source>
</evidence>
<evidence type="ECO:0000313" key="3">
    <source>
        <dbReference type="Ensembl" id="ENSSRHP00000077198.1"/>
    </source>
</evidence>
<evidence type="ECO:0000256" key="2">
    <source>
        <dbReference type="PROSITE-ProRule" id="PRU00235"/>
    </source>
</evidence>
<reference evidence="3" key="1">
    <citation type="submission" date="2025-08" db="UniProtKB">
        <authorList>
            <consortium name="Ensembl"/>
        </authorList>
    </citation>
    <scope>IDENTIFICATION</scope>
</reference>